<accession>A0A0D8IBP5</accession>
<dbReference type="EMBL" id="CP009687">
    <property type="protein sequence ID" value="AKL96238.1"/>
    <property type="molecule type" value="Genomic_DNA"/>
</dbReference>
<dbReference type="KEGG" id="cace:CACET_c27930"/>
<reference evidence="1 2" key="1">
    <citation type="submission" date="2014-10" db="EMBL/GenBank/DDBJ databases">
        <title>Genome sequence of Clostridium aceticum DSM 1496.</title>
        <authorList>
            <person name="Poehlein A."/>
            <person name="Schiel-Bengelsdorf B."/>
            <person name="Gottschalk G."/>
            <person name="Duerre P."/>
            <person name="Daniel R."/>
        </authorList>
    </citation>
    <scope>NUCLEOTIDE SEQUENCE [LARGE SCALE GENOMIC DNA]</scope>
    <source>
        <strain evidence="1 2">DSM 1496</strain>
    </source>
</reference>
<protein>
    <submittedName>
        <fullName evidence="1">Uncharacterized protein</fullName>
    </submittedName>
</protein>
<evidence type="ECO:0000313" key="2">
    <source>
        <dbReference type="Proteomes" id="UP000035704"/>
    </source>
</evidence>
<dbReference type="RefSeq" id="WP_044825259.1">
    <property type="nucleotide sequence ID" value="NZ_CP009687.1"/>
</dbReference>
<dbReference type="AlphaFoldDB" id="A0A0D8IBP5"/>
<dbReference type="PATRIC" id="fig|84022.5.peg.728"/>
<evidence type="ECO:0000313" key="1">
    <source>
        <dbReference type="EMBL" id="AKL96238.1"/>
    </source>
</evidence>
<sequence length="390" mass="45648">MEQSNPFSPTISTGLMPIIKTNIKFNEEGIDAKFNLLDATPIERKNLNKLRQILSIFHNFTLMNIDNPRIKKSLTEISRVKQLTEGINSNEWIQDQLMNTSQSYQSFEDINLGSKHTRLGRMVSIPYNFTSQQSQIVPYIIFRYLTTQISNDSLAVYYELNADEPEDTSQQSKVTKVTKRRQLKATQVIIKIITSRYVFIIIANEIPDPNDTKYSTTAGMVDIIEVRGNRETICGFLTHPLEIIKTAAIRTNNWSMELERKNNQNINREEECREFDKWFNSLSRGKTVDLMTLCNESDEGNREGIRISINSYGHRAIRVLKALYEYNINNPCSFKTTNNCIGFRWEIEQLEKDETKEVRDKDNDQVKIKTYNIIIDRDFNYIYVYRQEHW</sequence>
<name>A0A0D8IBP5_9CLOT</name>
<keyword evidence="2" id="KW-1185">Reference proteome</keyword>
<proteinExistence type="predicted"/>
<organism evidence="1 2">
    <name type="scientific">Clostridium aceticum</name>
    <dbReference type="NCBI Taxonomy" id="84022"/>
    <lineage>
        <taxon>Bacteria</taxon>
        <taxon>Bacillati</taxon>
        <taxon>Bacillota</taxon>
        <taxon>Clostridia</taxon>
        <taxon>Eubacteriales</taxon>
        <taxon>Clostridiaceae</taxon>
        <taxon>Clostridium</taxon>
    </lineage>
</organism>
<dbReference type="Proteomes" id="UP000035704">
    <property type="component" value="Chromosome"/>
</dbReference>
<gene>
    <name evidence="1" type="ORF">CACET_c27930</name>
</gene>